<organism evidence="9 10">
    <name type="scientific">Microbacterium faecale</name>
    <dbReference type="NCBI Taxonomy" id="1804630"/>
    <lineage>
        <taxon>Bacteria</taxon>
        <taxon>Bacillati</taxon>
        <taxon>Actinomycetota</taxon>
        <taxon>Actinomycetes</taxon>
        <taxon>Micrococcales</taxon>
        <taxon>Microbacteriaceae</taxon>
        <taxon>Microbacterium</taxon>
    </lineage>
</organism>
<evidence type="ECO:0000259" key="8">
    <source>
        <dbReference type="PROSITE" id="PS50928"/>
    </source>
</evidence>
<dbReference type="GO" id="GO:0055085">
    <property type="term" value="P:transmembrane transport"/>
    <property type="evidence" value="ECO:0007669"/>
    <property type="project" value="InterPro"/>
</dbReference>
<keyword evidence="2 7" id="KW-0813">Transport</keyword>
<feature type="transmembrane region" description="Helical" evidence="7">
    <location>
        <begin position="135"/>
        <end position="161"/>
    </location>
</feature>
<name>A0A916Y4N6_9MICO</name>
<keyword evidence="4 7" id="KW-0812">Transmembrane</keyword>
<keyword evidence="10" id="KW-1185">Reference proteome</keyword>
<accession>A0A916Y4N6</accession>
<dbReference type="AlphaFoldDB" id="A0A916Y4N6"/>
<comment type="caution">
    <text evidence="9">The sequence shown here is derived from an EMBL/GenBank/DDBJ whole genome shotgun (WGS) entry which is preliminary data.</text>
</comment>
<evidence type="ECO:0000256" key="1">
    <source>
        <dbReference type="ARBA" id="ARBA00004651"/>
    </source>
</evidence>
<evidence type="ECO:0000256" key="2">
    <source>
        <dbReference type="ARBA" id="ARBA00022448"/>
    </source>
</evidence>
<feature type="transmembrane region" description="Helical" evidence="7">
    <location>
        <begin position="103"/>
        <end position="123"/>
    </location>
</feature>
<reference evidence="9" key="2">
    <citation type="submission" date="2020-09" db="EMBL/GenBank/DDBJ databases">
        <authorList>
            <person name="Sun Q."/>
            <person name="Zhou Y."/>
        </authorList>
    </citation>
    <scope>NUCLEOTIDE SEQUENCE</scope>
    <source>
        <strain evidence="9">CGMCC 1.15152</strain>
    </source>
</reference>
<dbReference type="SUPFAM" id="SSF161098">
    <property type="entry name" value="MetI-like"/>
    <property type="match status" value="1"/>
</dbReference>
<sequence length="329" mass="36126">MKRLIHYSKLLLSSFVLFLVVISVLFLLLEASPGDPVHAILGDTPVTDEFLEKMRQTYGLDRPVWERYFIYMGNVLTGNLGYSYLHAGSPVLTLVLERIGPTLALAIPAFLISTAGGLVFGAIAARTRKRWLDSFISGSAIALFSIPNFWLGMLLLLSFSIELGWLPIQGASPRGVPGIQVQYLILPVLTMATSELAYKTRIMRASVIESLGQDYIDTARSKGLTEREVLWRHALPNALLPMVTVAGYSLGFMVAGSVVTERVFGWPGMGLMFVESVERGNNQVVLGIVIVLTFTIIIVNILTDMLYGLVDPRVRESFASSKKVKVAAS</sequence>
<dbReference type="InterPro" id="IPR035906">
    <property type="entry name" value="MetI-like_sf"/>
</dbReference>
<proteinExistence type="inferred from homology"/>
<dbReference type="PANTHER" id="PTHR43163">
    <property type="entry name" value="DIPEPTIDE TRANSPORT SYSTEM PERMEASE PROTEIN DPPB-RELATED"/>
    <property type="match status" value="1"/>
</dbReference>
<dbReference type="Gene3D" id="1.10.3720.10">
    <property type="entry name" value="MetI-like"/>
    <property type="match status" value="1"/>
</dbReference>
<comment type="similarity">
    <text evidence="7">Belongs to the binding-protein-dependent transport system permease family.</text>
</comment>
<evidence type="ECO:0000256" key="7">
    <source>
        <dbReference type="RuleBase" id="RU363032"/>
    </source>
</evidence>
<dbReference type="CDD" id="cd06261">
    <property type="entry name" value="TM_PBP2"/>
    <property type="match status" value="1"/>
</dbReference>
<reference evidence="9" key="1">
    <citation type="journal article" date="2014" name="Int. J. Syst. Evol. Microbiol.">
        <title>Complete genome sequence of Corynebacterium casei LMG S-19264T (=DSM 44701T), isolated from a smear-ripened cheese.</title>
        <authorList>
            <consortium name="US DOE Joint Genome Institute (JGI-PGF)"/>
            <person name="Walter F."/>
            <person name="Albersmeier A."/>
            <person name="Kalinowski J."/>
            <person name="Ruckert C."/>
        </authorList>
    </citation>
    <scope>NUCLEOTIDE SEQUENCE</scope>
    <source>
        <strain evidence="9">CGMCC 1.15152</strain>
    </source>
</reference>
<evidence type="ECO:0000256" key="4">
    <source>
        <dbReference type="ARBA" id="ARBA00022692"/>
    </source>
</evidence>
<gene>
    <name evidence="9" type="ORF">GCM10010915_08750</name>
</gene>
<dbReference type="InterPro" id="IPR045621">
    <property type="entry name" value="BPD_transp_1_N"/>
</dbReference>
<dbReference type="PROSITE" id="PS50928">
    <property type="entry name" value="ABC_TM1"/>
    <property type="match status" value="1"/>
</dbReference>
<keyword evidence="3" id="KW-1003">Cell membrane</keyword>
<feature type="transmembrane region" description="Helical" evidence="7">
    <location>
        <begin position="239"/>
        <end position="264"/>
    </location>
</feature>
<evidence type="ECO:0000313" key="9">
    <source>
        <dbReference type="EMBL" id="GGD30683.1"/>
    </source>
</evidence>
<comment type="subcellular location">
    <subcellularLocation>
        <location evidence="1 7">Cell membrane</location>
        <topology evidence="1 7">Multi-pass membrane protein</topology>
    </subcellularLocation>
</comment>
<feature type="transmembrane region" description="Helical" evidence="7">
    <location>
        <begin position="181"/>
        <end position="198"/>
    </location>
</feature>
<protein>
    <submittedName>
        <fullName evidence="9">ABC transporter permease</fullName>
    </submittedName>
</protein>
<dbReference type="Pfam" id="PF00528">
    <property type="entry name" value="BPD_transp_1"/>
    <property type="match status" value="1"/>
</dbReference>
<keyword evidence="6 7" id="KW-0472">Membrane</keyword>
<dbReference type="Proteomes" id="UP000633205">
    <property type="component" value="Unassembled WGS sequence"/>
</dbReference>
<feature type="transmembrane region" description="Helical" evidence="7">
    <location>
        <begin position="284"/>
        <end position="307"/>
    </location>
</feature>
<dbReference type="Pfam" id="PF19300">
    <property type="entry name" value="BPD_transp_1_N"/>
    <property type="match status" value="1"/>
</dbReference>
<keyword evidence="5 7" id="KW-1133">Transmembrane helix</keyword>
<feature type="domain" description="ABC transmembrane type-1" evidence="8">
    <location>
        <begin position="99"/>
        <end position="307"/>
    </location>
</feature>
<dbReference type="GO" id="GO:0005886">
    <property type="term" value="C:plasma membrane"/>
    <property type="evidence" value="ECO:0007669"/>
    <property type="project" value="UniProtKB-SubCell"/>
</dbReference>
<dbReference type="RefSeq" id="WP_188711071.1">
    <property type="nucleotide sequence ID" value="NZ_BMHO01000001.1"/>
</dbReference>
<evidence type="ECO:0000313" key="10">
    <source>
        <dbReference type="Proteomes" id="UP000633205"/>
    </source>
</evidence>
<dbReference type="EMBL" id="BMHO01000001">
    <property type="protein sequence ID" value="GGD30683.1"/>
    <property type="molecule type" value="Genomic_DNA"/>
</dbReference>
<dbReference type="InterPro" id="IPR000515">
    <property type="entry name" value="MetI-like"/>
</dbReference>
<evidence type="ECO:0000256" key="6">
    <source>
        <dbReference type="ARBA" id="ARBA00023136"/>
    </source>
</evidence>
<dbReference type="PANTHER" id="PTHR43163:SF6">
    <property type="entry name" value="DIPEPTIDE TRANSPORT SYSTEM PERMEASE PROTEIN DPPB-RELATED"/>
    <property type="match status" value="1"/>
</dbReference>
<evidence type="ECO:0000256" key="3">
    <source>
        <dbReference type="ARBA" id="ARBA00022475"/>
    </source>
</evidence>
<evidence type="ECO:0000256" key="5">
    <source>
        <dbReference type="ARBA" id="ARBA00022989"/>
    </source>
</evidence>